<dbReference type="AlphaFoldDB" id="A0A2P7RK12"/>
<gene>
    <name evidence="2" type="ORF">C7I85_29995</name>
</gene>
<feature type="transmembrane region" description="Helical" evidence="1">
    <location>
        <begin position="37"/>
        <end position="55"/>
    </location>
</feature>
<dbReference type="Proteomes" id="UP000240653">
    <property type="component" value="Unassembled WGS sequence"/>
</dbReference>
<keyword evidence="1" id="KW-0812">Transmembrane</keyword>
<protein>
    <submittedName>
        <fullName evidence="2">Uncharacterized protein</fullName>
    </submittedName>
</protein>
<evidence type="ECO:0000313" key="3">
    <source>
        <dbReference type="Proteomes" id="UP000240653"/>
    </source>
</evidence>
<accession>A0A2P7RK12</accession>
<keyword evidence="1" id="KW-0472">Membrane</keyword>
<name>A0A2P7RK12_9HYPH</name>
<keyword evidence="1" id="KW-1133">Transmembrane helix</keyword>
<comment type="caution">
    <text evidence="2">The sequence shown here is derived from an EMBL/GenBank/DDBJ whole genome shotgun (WGS) entry which is preliminary data.</text>
</comment>
<evidence type="ECO:0000313" key="2">
    <source>
        <dbReference type="EMBL" id="PSJ50547.1"/>
    </source>
</evidence>
<evidence type="ECO:0000256" key="1">
    <source>
        <dbReference type="SAM" id="Phobius"/>
    </source>
</evidence>
<keyword evidence="3" id="KW-1185">Reference proteome</keyword>
<proteinExistence type="predicted"/>
<reference evidence="2 3" key="1">
    <citation type="submission" date="2018-03" db="EMBL/GenBank/DDBJ databases">
        <title>The draft genome of Mesorhizobium soli JCM 19897.</title>
        <authorList>
            <person name="Li L."/>
            <person name="Liu L."/>
            <person name="Liang L."/>
            <person name="Wang T."/>
            <person name="Zhang X."/>
        </authorList>
    </citation>
    <scope>NUCLEOTIDE SEQUENCE [LARGE SCALE GENOMIC DNA]</scope>
    <source>
        <strain evidence="2 3">JCM 19897</strain>
    </source>
</reference>
<sequence>MNREPLSRFFFLANLMAPVLSGPQHLALTWVERAAMWFGALLVLCGVVVLALSMINRGRLSESHTDPVAGLTLEPPRRRPRFSGRVQNWIGFLLILFGAIILLAGAY</sequence>
<feature type="transmembrane region" description="Helical" evidence="1">
    <location>
        <begin position="86"/>
        <end position="106"/>
    </location>
</feature>
<dbReference type="EMBL" id="PXYL01000045">
    <property type="protein sequence ID" value="PSJ50547.1"/>
    <property type="molecule type" value="Genomic_DNA"/>
</dbReference>
<organism evidence="2 3">
    <name type="scientific">Pseudaminobacter soli</name>
    <name type="common">ex Li et al. 2025</name>
    <dbReference type="NCBI Taxonomy" id="1295366"/>
    <lineage>
        <taxon>Bacteria</taxon>
        <taxon>Pseudomonadati</taxon>
        <taxon>Pseudomonadota</taxon>
        <taxon>Alphaproteobacteria</taxon>
        <taxon>Hyphomicrobiales</taxon>
        <taxon>Phyllobacteriaceae</taxon>
        <taxon>Pseudaminobacter</taxon>
    </lineage>
</organism>